<proteinExistence type="inferred from homology"/>
<dbReference type="InterPro" id="IPR029058">
    <property type="entry name" value="AB_hydrolase_fold"/>
</dbReference>
<dbReference type="SUPFAM" id="SSF53474">
    <property type="entry name" value="alpha/beta-Hydrolases"/>
    <property type="match status" value="1"/>
</dbReference>
<dbReference type="Gene3D" id="3.40.50.1820">
    <property type="entry name" value="alpha/beta hydrolase"/>
    <property type="match status" value="1"/>
</dbReference>
<evidence type="ECO:0000259" key="3">
    <source>
        <dbReference type="Pfam" id="PF02230"/>
    </source>
</evidence>
<gene>
    <name evidence="4" type="ORF">FB472_2000</name>
</gene>
<dbReference type="InterPro" id="IPR050565">
    <property type="entry name" value="LYPA1-2/EST-like"/>
</dbReference>
<comment type="similarity">
    <text evidence="1">Belongs to the AB hydrolase superfamily. AB hydrolase 2 family.</text>
</comment>
<dbReference type="PANTHER" id="PTHR10655:SF17">
    <property type="entry name" value="LYSOPHOSPHOLIPASE-LIKE PROTEIN 1"/>
    <property type="match status" value="1"/>
</dbReference>
<dbReference type="Proteomes" id="UP000316560">
    <property type="component" value="Unassembled WGS sequence"/>
</dbReference>
<reference evidence="4 5" key="1">
    <citation type="submission" date="2019-06" db="EMBL/GenBank/DDBJ databases">
        <title>Sequencing the genomes of 1000 actinobacteria strains.</title>
        <authorList>
            <person name="Klenk H.-P."/>
        </authorList>
    </citation>
    <scope>NUCLEOTIDE SEQUENCE [LARGE SCALE GENOMIC DNA]</scope>
    <source>
        <strain evidence="4 5">DSM 21947</strain>
    </source>
</reference>
<sequence length="222" mass="24141">MQVGRHAGTPRRLWAMQIDSSAVLWSAPERERAGRPLLVLLHGYGSHEGDLFAMAPGLPLEPVIASLRAPIPENGGFSWFPINLSGDGSHNLELVDESARAVLTWLDDQQYTGVSLLGFSQGAAMTLQLLRLAPERFRSAVALSGFVASAEHPNDAQLASIRPPVFWGRGTDDAVIPAAAIERTEKWLVDHTRAESHIYEGLAHSISTDELNDFVSFLSTHG</sequence>
<keyword evidence="2" id="KW-0378">Hydrolase</keyword>
<dbReference type="Pfam" id="PF02230">
    <property type="entry name" value="Abhydrolase_2"/>
    <property type="match status" value="1"/>
</dbReference>
<dbReference type="PANTHER" id="PTHR10655">
    <property type="entry name" value="LYSOPHOSPHOLIPASE-RELATED"/>
    <property type="match status" value="1"/>
</dbReference>
<name>A0A8H2K7K0_9MICO</name>
<evidence type="ECO:0000313" key="5">
    <source>
        <dbReference type="Proteomes" id="UP000316560"/>
    </source>
</evidence>
<evidence type="ECO:0000256" key="1">
    <source>
        <dbReference type="ARBA" id="ARBA00006499"/>
    </source>
</evidence>
<keyword evidence="5" id="KW-1185">Reference proteome</keyword>
<dbReference type="InterPro" id="IPR003140">
    <property type="entry name" value="PLipase/COase/thioEstase"/>
</dbReference>
<dbReference type="EMBL" id="VFRA01000001">
    <property type="protein sequence ID" value="TQO20369.1"/>
    <property type="molecule type" value="Genomic_DNA"/>
</dbReference>
<dbReference type="AlphaFoldDB" id="A0A8H2K7K0"/>
<dbReference type="GO" id="GO:0016787">
    <property type="term" value="F:hydrolase activity"/>
    <property type="evidence" value="ECO:0007669"/>
    <property type="project" value="UniProtKB-KW"/>
</dbReference>
<comment type="caution">
    <text evidence="4">The sequence shown here is derived from an EMBL/GenBank/DDBJ whole genome shotgun (WGS) entry which is preliminary data.</text>
</comment>
<organism evidence="4 5">
    <name type="scientific">Rhodoglobus vestalii</name>
    <dbReference type="NCBI Taxonomy" id="193384"/>
    <lineage>
        <taxon>Bacteria</taxon>
        <taxon>Bacillati</taxon>
        <taxon>Actinomycetota</taxon>
        <taxon>Actinomycetes</taxon>
        <taxon>Micrococcales</taxon>
        <taxon>Microbacteriaceae</taxon>
        <taxon>Rhodoglobus</taxon>
    </lineage>
</organism>
<accession>A0A8H2K7K0</accession>
<protein>
    <submittedName>
        <fullName evidence="4">Phospholipase/carboxylesterase</fullName>
    </submittedName>
</protein>
<feature type="domain" description="Phospholipase/carboxylesterase/thioesterase" evidence="3">
    <location>
        <begin position="32"/>
        <end position="221"/>
    </location>
</feature>
<evidence type="ECO:0000313" key="4">
    <source>
        <dbReference type="EMBL" id="TQO20369.1"/>
    </source>
</evidence>
<evidence type="ECO:0000256" key="2">
    <source>
        <dbReference type="ARBA" id="ARBA00022801"/>
    </source>
</evidence>